<evidence type="ECO:0000313" key="1">
    <source>
        <dbReference type="EMBL" id="PIU24188.1"/>
    </source>
</evidence>
<dbReference type="PANTHER" id="PTHR38471:SF2">
    <property type="entry name" value="FOUR HELIX BUNDLE PROTEIN"/>
    <property type="match status" value="1"/>
</dbReference>
<dbReference type="Proteomes" id="UP000229896">
    <property type="component" value="Unassembled WGS sequence"/>
</dbReference>
<sequence>RYGLCSQLGRSVNSVGANIAESCGRFHYKDRTNFLYHARASLYETMHHLVIANKLKYISNKQLSEISNDIQDLNIRLNNYIASTKNNNH</sequence>
<name>A0A2M6YBX1_9BACT</name>
<dbReference type="PANTHER" id="PTHR38471">
    <property type="entry name" value="FOUR HELIX BUNDLE PROTEIN"/>
    <property type="match status" value="1"/>
</dbReference>
<gene>
    <name evidence="1" type="ORF">COT12_02370</name>
</gene>
<dbReference type="CDD" id="cd16377">
    <property type="entry name" value="23S_rRNA_IVP_like"/>
    <property type="match status" value="1"/>
</dbReference>
<dbReference type="NCBIfam" id="TIGR02436">
    <property type="entry name" value="four helix bundle protein"/>
    <property type="match status" value="1"/>
</dbReference>
<evidence type="ECO:0000313" key="2">
    <source>
        <dbReference type="Proteomes" id="UP000229896"/>
    </source>
</evidence>
<dbReference type="SUPFAM" id="SSF158446">
    <property type="entry name" value="IVS-encoded protein-like"/>
    <property type="match status" value="1"/>
</dbReference>
<dbReference type="Pfam" id="PF05635">
    <property type="entry name" value="23S_rRNA_IVP"/>
    <property type="match status" value="1"/>
</dbReference>
<reference evidence="2" key="1">
    <citation type="submission" date="2017-09" db="EMBL/GenBank/DDBJ databases">
        <title>Depth-based differentiation of microbial function through sediment-hosted aquifers and enrichment of novel symbionts in the deep terrestrial subsurface.</title>
        <authorList>
            <person name="Probst A.J."/>
            <person name="Ladd B."/>
            <person name="Jarett J.K."/>
            <person name="Geller-Mcgrath D.E."/>
            <person name="Sieber C.M.K."/>
            <person name="Emerson J.B."/>
            <person name="Anantharaman K."/>
            <person name="Thomas B.C."/>
            <person name="Malmstrom R."/>
            <person name="Stieglmeier M."/>
            <person name="Klingl A."/>
            <person name="Woyke T."/>
            <person name="Ryan C.M."/>
            <person name="Banfield J.F."/>
        </authorList>
    </citation>
    <scope>NUCLEOTIDE SEQUENCE [LARGE SCALE GENOMIC DNA]</scope>
</reference>
<organism evidence="1 2">
    <name type="scientific">Candidatus Berkelbacteria bacterium CG08_land_8_20_14_0_20_39_8</name>
    <dbReference type="NCBI Taxonomy" id="1974511"/>
    <lineage>
        <taxon>Bacteria</taxon>
        <taxon>Candidatus Berkelbacteria</taxon>
    </lineage>
</organism>
<feature type="non-terminal residue" evidence="1">
    <location>
        <position position="1"/>
    </location>
</feature>
<dbReference type="EMBL" id="PEXI01000075">
    <property type="protein sequence ID" value="PIU24188.1"/>
    <property type="molecule type" value="Genomic_DNA"/>
</dbReference>
<dbReference type="AlphaFoldDB" id="A0A2M6YBX1"/>
<dbReference type="InterPro" id="IPR036583">
    <property type="entry name" value="23S_rRNA_IVS_sf"/>
</dbReference>
<dbReference type="Gene3D" id="1.20.1440.60">
    <property type="entry name" value="23S rRNA-intervening sequence"/>
    <property type="match status" value="1"/>
</dbReference>
<proteinExistence type="predicted"/>
<dbReference type="InterPro" id="IPR012657">
    <property type="entry name" value="23S_rRNA-intervening_sequence"/>
</dbReference>
<protein>
    <submittedName>
        <fullName evidence="1">Four helix bundle protein</fullName>
    </submittedName>
</protein>
<comment type="caution">
    <text evidence="1">The sequence shown here is derived from an EMBL/GenBank/DDBJ whole genome shotgun (WGS) entry which is preliminary data.</text>
</comment>
<accession>A0A2M6YBX1</accession>